<sequence>MQINILAFKHKYMLYKHSPDMLACAKNKETQNHLLSL</sequence>
<reference evidence="1" key="2">
    <citation type="journal article" date="2015" name="Fish Shellfish Immunol.">
        <title>Early steps in the European eel (Anguilla anguilla)-Vibrio vulnificus interaction in the gills: Role of the RtxA13 toxin.</title>
        <authorList>
            <person name="Callol A."/>
            <person name="Pajuelo D."/>
            <person name="Ebbesson L."/>
            <person name="Teles M."/>
            <person name="MacKenzie S."/>
            <person name="Amaro C."/>
        </authorList>
    </citation>
    <scope>NUCLEOTIDE SEQUENCE</scope>
</reference>
<evidence type="ECO:0000313" key="1">
    <source>
        <dbReference type="EMBL" id="JAH71825.1"/>
    </source>
</evidence>
<accession>A0A0E9V322</accession>
<dbReference type="EMBL" id="GBXM01036752">
    <property type="protein sequence ID" value="JAH71825.1"/>
    <property type="molecule type" value="Transcribed_RNA"/>
</dbReference>
<dbReference type="AlphaFoldDB" id="A0A0E9V322"/>
<reference evidence="1" key="1">
    <citation type="submission" date="2014-11" db="EMBL/GenBank/DDBJ databases">
        <authorList>
            <person name="Amaro Gonzalez C."/>
        </authorList>
    </citation>
    <scope>NUCLEOTIDE SEQUENCE</scope>
</reference>
<name>A0A0E9V322_ANGAN</name>
<proteinExistence type="predicted"/>
<organism evidence="1">
    <name type="scientific">Anguilla anguilla</name>
    <name type="common">European freshwater eel</name>
    <name type="synonym">Muraena anguilla</name>
    <dbReference type="NCBI Taxonomy" id="7936"/>
    <lineage>
        <taxon>Eukaryota</taxon>
        <taxon>Metazoa</taxon>
        <taxon>Chordata</taxon>
        <taxon>Craniata</taxon>
        <taxon>Vertebrata</taxon>
        <taxon>Euteleostomi</taxon>
        <taxon>Actinopterygii</taxon>
        <taxon>Neopterygii</taxon>
        <taxon>Teleostei</taxon>
        <taxon>Anguilliformes</taxon>
        <taxon>Anguillidae</taxon>
        <taxon>Anguilla</taxon>
    </lineage>
</organism>
<protein>
    <submittedName>
        <fullName evidence="1">Uncharacterized protein</fullName>
    </submittedName>
</protein>